<evidence type="ECO:0000313" key="4">
    <source>
        <dbReference type="Proteomes" id="UP000005953"/>
    </source>
</evidence>
<dbReference type="Proteomes" id="UP000005953">
    <property type="component" value="Unassembled WGS sequence"/>
</dbReference>
<reference evidence="3 4" key="1">
    <citation type="submission" date="2006-02" db="EMBL/GenBank/DDBJ databases">
        <authorList>
            <person name="Pinhassi J."/>
            <person name="Pedros-Alio C."/>
            <person name="Ferriera S."/>
            <person name="Johnson J."/>
            <person name="Kravitz S."/>
            <person name="Halpern A."/>
            <person name="Remington K."/>
            <person name="Beeson K."/>
            <person name="Tran B."/>
            <person name="Rogers Y.-H."/>
            <person name="Friedman R."/>
            <person name="Venter J.C."/>
        </authorList>
    </citation>
    <scope>NUCLEOTIDE SEQUENCE [LARGE SCALE GENOMIC DNA]</scope>
    <source>
        <strain evidence="3 4">MED297</strain>
    </source>
</reference>
<keyword evidence="4" id="KW-1185">Reference proteome</keyword>
<evidence type="ECO:0000256" key="1">
    <source>
        <dbReference type="SAM" id="MobiDB-lite"/>
    </source>
</evidence>
<dbReference type="AlphaFoldDB" id="A4BH64"/>
<accession>A4BH64</accession>
<name>A4BH64_9GAMM</name>
<proteinExistence type="predicted"/>
<dbReference type="Pfam" id="PF00561">
    <property type="entry name" value="Abhydrolase_1"/>
    <property type="match status" value="1"/>
</dbReference>
<protein>
    <submittedName>
        <fullName evidence="3">Putative lipase transmembrane protein</fullName>
    </submittedName>
</protein>
<organism evidence="3 4">
    <name type="scientific">Reinekea blandensis MED297</name>
    <dbReference type="NCBI Taxonomy" id="314283"/>
    <lineage>
        <taxon>Bacteria</taxon>
        <taxon>Pseudomonadati</taxon>
        <taxon>Pseudomonadota</taxon>
        <taxon>Gammaproteobacteria</taxon>
        <taxon>Oceanospirillales</taxon>
        <taxon>Saccharospirillaceae</taxon>
        <taxon>Reinekea</taxon>
    </lineage>
</organism>
<dbReference type="Gene3D" id="3.40.50.1820">
    <property type="entry name" value="alpha/beta hydrolase"/>
    <property type="match status" value="1"/>
</dbReference>
<keyword evidence="3" id="KW-0472">Membrane</keyword>
<dbReference type="EMBL" id="AAOE01000019">
    <property type="protein sequence ID" value="EAR08563.1"/>
    <property type="molecule type" value="Genomic_DNA"/>
</dbReference>
<evidence type="ECO:0000313" key="3">
    <source>
        <dbReference type="EMBL" id="EAR08563.1"/>
    </source>
</evidence>
<dbReference type="HOGENOM" id="CLU_983088_0_0_6"/>
<gene>
    <name evidence="3" type="ORF">MED297_15115</name>
</gene>
<evidence type="ECO:0000259" key="2">
    <source>
        <dbReference type="Pfam" id="PF00561"/>
    </source>
</evidence>
<comment type="caution">
    <text evidence="3">The sequence shown here is derived from an EMBL/GenBank/DDBJ whole genome shotgun (WGS) entry which is preliminary data.</text>
</comment>
<sequence>MTMLALRALLIGVICIVVTVQFSHQSLSPWRWVRYWVQEFVAFVSLYSVMQALPRRWVQPNDPVTNHHVILAHGFLCNDGFWWRFVPRLRQAGLSVSSVEMPGAFASIEEFQQRLSAEIERVSSINPDAVITLVGFSMGGLAARCLPRKQQQRCELITLYTPHYGTLMAYVPRWVGATNGRQMCPGNPWLSGLKRHPIAFRRMLGVWTRHDTIVIPPIRSRAPFDNWAQSGQGHLSASLDGSLHQRLLDWITEEHSQPDGHGTVIKVSKSNDSNSALKQSMMS</sequence>
<feature type="domain" description="AB hydrolase-1" evidence="2">
    <location>
        <begin position="68"/>
        <end position="162"/>
    </location>
</feature>
<dbReference type="STRING" id="314283.MED297_15115"/>
<feature type="region of interest" description="Disordered" evidence="1">
    <location>
        <begin position="259"/>
        <end position="283"/>
    </location>
</feature>
<dbReference type="InterPro" id="IPR000073">
    <property type="entry name" value="AB_hydrolase_1"/>
</dbReference>
<feature type="compositionally biased region" description="Polar residues" evidence="1">
    <location>
        <begin position="268"/>
        <end position="283"/>
    </location>
</feature>
<keyword evidence="3" id="KW-0812">Transmembrane</keyword>
<dbReference type="InterPro" id="IPR029058">
    <property type="entry name" value="AB_hydrolase_fold"/>
</dbReference>
<dbReference type="SUPFAM" id="SSF53474">
    <property type="entry name" value="alpha/beta-Hydrolases"/>
    <property type="match status" value="1"/>
</dbReference>